<keyword evidence="3" id="KW-1185">Reference proteome</keyword>
<evidence type="ECO:0000313" key="3">
    <source>
        <dbReference type="Proteomes" id="UP000593564"/>
    </source>
</evidence>
<sequence length="158" mass="17714">MVLLNTTVQLLLYISISSITATMSLFPSPVMAYCSALPLCPVCIIVITSRCYVLNPTTQQYSTIPRPVNGDQYDHIVSINLAFDPSLSLHYKIIALISRRDRSPEYRIAVYSSETRTWVNSVPVIYPSDMIIANGVFSDGKIHWLRCCSETSIAYDIN</sequence>
<dbReference type="InterPro" id="IPR006527">
    <property type="entry name" value="F-box-assoc_dom_typ1"/>
</dbReference>
<gene>
    <name evidence="2" type="ORF">HYC85_003797</name>
</gene>
<comment type="caution">
    <text evidence="2">The sequence shown here is derived from an EMBL/GenBank/DDBJ whole genome shotgun (WGS) entry which is preliminary data.</text>
</comment>
<accession>A0A7J7HUP2</accession>
<evidence type="ECO:0000313" key="2">
    <source>
        <dbReference type="EMBL" id="KAF5956572.1"/>
    </source>
</evidence>
<reference evidence="3" key="1">
    <citation type="journal article" date="2020" name="Nat. Commun.">
        <title>Genome assembly of wild tea tree DASZ reveals pedigree and selection history of tea varieties.</title>
        <authorList>
            <person name="Zhang W."/>
            <person name="Zhang Y."/>
            <person name="Qiu H."/>
            <person name="Guo Y."/>
            <person name="Wan H."/>
            <person name="Zhang X."/>
            <person name="Scossa F."/>
            <person name="Alseekh S."/>
            <person name="Zhang Q."/>
            <person name="Wang P."/>
            <person name="Xu L."/>
            <person name="Schmidt M.H."/>
            <person name="Jia X."/>
            <person name="Li D."/>
            <person name="Zhu A."/>
            <person name="Guo F."/>
            <person name="Chen W."/>
            <person name="Ni D."/>
            <person name="Usadel B."/>
            <person name="Fernie A.R."/>
            <person name="Wen W."/>
        </authorList>
    </citation>
    <scope>NUCLEOTIDE SEQUENCE [LARGE SCALE GENOMIC DNA]</scope>
    <source>
        <strain evidence="3">cv. G240</strain>
    </source>
</reference>
<dbReference type="EMBL" id="JACBKZ010000002">
    <property type="protein sequence ID" value="KAF5956572.1"/>
    <property type="molecule type" value="Genomic_DNA"/>
</dbReference>
<dbReference type="PANTHER" id="PTHR35546:SF115">
    <property type="entry name" value="F-BOX DOMAIN-CONTAINING PROTEIN"/>
    <property type="match status" value="1"/>
</dbReference>
<dbReference type="Pfam" id="PF07734">
    <property type="entry name" value="FBA_1"/>
    <property type="match status" value="1"/>
</dbReference>
<protein>
    <recommendedName>
        <fullName evidence="1">F-box associated beta-propeller type 1 domain-containing protein</fullName>
    </recommendedName>
</protein>
<dbReference type="Proteomes" id="UP000593564">
    <property type="component" value="Unassembled WGS sequence"/>
</dbReference>
<dbReference type="AlphaFoldDB" id="A0A7J7HUP2"/>
<organism evidence="2 3">
    <name type="scientific">Camellia sinensis</name>
    <name type="common">Tea plant</name>
    <name type="synonym">Thea sinensis</name>
    <dbReference type="NCBI Taxonomy" id="4442"/>
    <lineage>
        <taxon>Eukaryota</taxon>
        <taxon>Viridiplantae</taxon>
        <taxon>Streptophyta</taxon>
        <taxon>Embryophyta</taxon>
        <taxon>Tracheophyta</taxon>
        <taxon>Spermatophyta</taxon>
        <taxon>Magnoliopsida</taxon>
        <taxon>eudicotyledons</taxon>
        <taxon>Gunneridae</taxon>
        <taxon>Pentapetalae</taxon>
        <taxon>asterids</taxon>
        <taxon>Ericales</taxon>
        <taxon>Theaceae</taxon>
        <taxon>Camellia</taxon>
    </lineage>
</organism>
<evidence type="ECO:0000259" key="1">
    <source>
        <dbReference type="Pfam" id="PF07734"/>
    </source>
</evidence>
<reference evidence="2 3" key="2">
    <citation type="submission" date="2020-07" db="EMBL/GenBank/DDBJ databases">
        <title>Genome assembly of wild tea tree DASZ reveals pedigree and selection history of tea varieties.</title>
        <authorList>
            <person name="Zhang W."/>
        </authorList>
    </citation>
    <scope>NUCLEOTIDE SEQUENCE [LARGE SCALE GENOMIC DNA]</scope>
    <source>
        <strain evidence="3">cv. G240</strain>
        <tissue evidence="2">Leaf</tissue>
    </source>
</reference>
<dbReference type="InterPro" id="IPR055290">
    <property type="entry name" value="At3g26010-like"/>
</dbReference>
<name>A0A7J7HUP2_CAMSI</name>
<feature type="domain" description="F-box associated beta-propeller type 1" evidence="1">
    <location>
        <begin position="43"/>
        <end position="147"/>
    </location>
</feature>
<proteinExistence type="predicted"/>
<dbReference type="PANTHER" id="PTHR35546">
    <property type="entry name" value="F-BOX PROTEIN INTERACTION DOMAIN PROTEIN-RELATED"/>
    <property type="match status" value="1"/>
</dbReference>